<evidence type="ECO:0000313" key="1">
    <source>
        <dbReference type="EMBL" id="MQN76679.1"/>
    </source>
</evidence>
<sequence>MIIEDIINEKCVTFMTEEPMDNIQSAEYFKENILPNEVEITHDDGNYFEVSVNCKSYSCDVYGNGDFYHSIAEFKLLED</sequence>
<protein>
    <submittedName>
        <fullName evidence="2">Uncharacterized protein</fullName>
    </submittedName>
</protein>
<evidence type="ECO:0000313" key="3">
    <source>
        <dbReference type="Proteomes" id="UP000284548"/>
    </source>
</evidence>
<reference evidence="1" key="3">
    <citation type="submission" date="2022-12" db="EMBL/GenBank/DDBJ databases">
        <title>Distinct polysaccharide growth profiles of human intestinal Prevotella copri isolates.</title>
        <authorList>
            <person name="Fehlner-Peach H."/>
            <person name="Magnabosco C."/>
            <person name="Raghavan V."/>
            <person name="Scher J.U."/>
            <person name="Tett A."/>
            <person name="Cox L.M."/>
            <person name="Gottsegen C."/>
            <person name="Watters A."/>
            <person name="Wiltshire- Gordon J.D."/>
            <person name="Segata N."/>
            <person name="Bonneau R."/>
            <person name="Littman D.R."/>
        </authorList>
    </citation>
    <scope>NUCLEOTIDE SEQUENCE</scope>
    <source>
        <strain evidence="1">BU41712</strain>
    </source>
</reference>
<dbReference type="RefSeq" id="WP_118253046.1">
    <property type="nucleotide sequence ID" value="NZ_JBALKJ010000003.1"/>
</dbReference>
<dbReference type="Proteomes" id="UP000284548">
    <property type="component" value="Unassembled WGS sequence"/>
</dbReference>
<dbReference type="EMBL" id="VZBZ01000013">
    <property type="protein sequence ID" value="MQN76679.1"/>
    <property type="molecule type" value="Genomic_DNA"/>
</dbReference>
<reference evidence="2 3" key="1">
    <citation type="submission" date="2018-08" db="EMBL/GenBank/DDBJ databases">
        <title>A genome reference for cultivated species of the human gut microbiota.</title>
        <authorList>
            <person name="Zou Y."/>
            <person name="Xue W."/>
            <person name="Luo G."/>
        </authorList>
    </citation>
    <scope>NUCLEOTIDE SEQUENCE [LARGE SCALE GENOMIC DNA]</scope>
    <source>
        <strain evidence="2 3">AM16-54</strain>
    </source>
</reference>
<reference evidence="4" key="2">
    <citation type="submission" date="2019-09" db="EMBL/GenBank/DDBJ databases">
        <title>Distinct polysaccharide growth profiles of human intestinal Prevotella copri isolates.</title>
        <authorList>
            <person name="Fehlner-Peach H."/>
            <person name="Magnabosco C."/>
            <person name="Raghavan V."/>
            <person name="Scher J.U."/>
            <person name="Tett A."/>
            <person name="Cox L.M."/>
            <person name="Gottsegen C."/>
            <person name="Watters A."/>
            <person name="Wiltshire- Gordon J.D."/>
            <person name="Segata N."/>
            <person name="Bonneau R."/>
            <person name="Littman D.R."/>
        </authorList>
    </citation>
    <scope>NUCLEOTIDE SEQUENCE [LARGE SCALE GENOMIC DNA]</scope>
    <source>
        <strain evidence="4">BU41712</strain>
    </source>
</reference>
<dbReference type="Proteomes" id="UP000423156">
    <property type="component" value="Unassembled WGS sequence"/>
</dbReference>
<gene>
    <name evidence="2" type="ORF">DW192_00385</name>
    <name evidence="1" type="ORF">F7D71_02110</name>
</gene>
<proteinExistence type="predicted"/>
<accession>A0A414YGE4</accession>
<evidence type="ECO:0000313" key="4">
    <source>
        <dbReference type="Proteomes" id="UP000423156"/>
    </source>
</evidence>
<dbReference type="EMBL" id="QRKB01000001">
    <property type="protein sequence ID" value="RHH85223.1"/>
    <property type="molecule type" value="Genomic_DNA"/>
</dbReference>
<organism evidence="2 3">
    <name type="scientific">Segatella copri</name>
    <dbReference type="NCBI Taxonomy" id="165179"/>
    <lineage>
        <taxon>Bacteria</taxon>
        <taxon>Pseudomonadati</taxon>
        <taxon>Bacteroidota</taxon>
        <taxon>Bacteroidia</taxon>
        <taxon>Bacteroidales</taxon>
        <taxon>Prevotellaceae</taxon>
        <taxon>Segatella</taxon>
    </lineage>
</organism>
<evidence type="ECO:0000313" key="2">
    <source>
        <dbReference type="EMBL" id="RHH85223.1"/>
    </source>
</evidence>
<dbReference type="AlphaFoldDB" id="A0A414YGE4"/>
<name>A0A414YGE4_9BACT</name>
<comment type="caution">
    <text evidence="2">The sequence shown here is derived from an EMBL/GenBank/DDBJ whole genome shotgun (WGS) entry which is preliminary data.</text>
</comment>